<dbReference type="RefSeq" id="WP_072904140.1">
    <property type="nucleotide sequence ID" value="NZ_FRAD01000020.1"/>
</dbReference>
<dbReference type="STRING" id="1121331.SAMN02745248_02212"/>
<evidence type="ECO:0000256" key="3">
    <source>
        <dbReference type="ARBA" id="ARBA00022801"/>
    </source>
</evidence>
<keyword evidence="2" id="KW-0444">Lipid biosynthesis</keyword>
<dbReference type="Pfam" id="PF20791">
    <property type="entry name" value="Acyl-ACP_TE_C"/>
    <property type="match status" value="1"/>
</dbReference>
<keyword evidence="11" id="KW-1185">Reference proteome</keyword>
<evidence type="ECO:0000313" key="10">
    <source>
        <dbReference type="EMBL" id="SHK27862.1"/>
    </source>
</evidence>
<dbReference type="PANTHER" id="PTHR31727">
    <property type="entry name" value="OLEOYL-ACYL CARRIER PROTEIN THIOESTERASE 1, CHLOROPLASTIC"/>
    <property type="match status" value="1"/>
</dbReference>
<dbReference type="SUPFAM" id="SSF54637">
    <property type="entry name" value="Thioesterase/thiol ester dehydrase-isomerase"/>
    <property type="match status" value="2"/>
</dbReference>
<evidence type="ECO:0000256" key="6">
    <source>
        <dbReference type="ARBA" id="ARBA00023098"/>
    </source>
</evidence>
<accession>A0A1M6R5Y7</accession>
<dbReference type="Gene3D" id="3.10.129.10">
    <property type="entry name" value="Hotdog Thioesterase"/>
    <property type="match status" value="2"/>
</dbReference>
<dbReference type="GO" id="GO:0016297">
    <property type="term" value="F:fatty acyl-[ACP] hydrolase activity"/>
    <property type="evidence" value="ECO:0007669"/>
    <property type="project" value="InterPro"/>
</dbReference>
<dbReference type="Proteomes" id="UP000183952">
    <property type="component" value="Unassembled WGS sequence"/>
</dbReference>
<dbReference type="Pfam" id="PF01643">
    <property type="entry name" value="Acyl-ACP_TE"/>
    <property type="match status" value="1"/>
</dbReference>
<evidence type="ECO:0000256" key="7">
    <source>
        <dbReference type="ARBA" id="ARBA00023160"/>
    </source>
</evidence>
<evidence type="ECO:0000259" key="9">
    <source>
        <dbReference type="Pfam" id="PF20791"/>
    </source>
</evidence>
<dbReference type="OrthoDB" id="9801517at2"/>
<keyword evidence="7" id="KW-0275">Fatty acid biosynthesis</keyword>
<dbReference type="InterPro" id="IPR029069">
    <property type="entry name" value="HotDog_dom_sf"/>
</dbReference>
<evidence type="ECO:0000256" key="2">
    <source>
        <dbReference type="ARBA" id="ARBA00022516"/>
    </source>
</evidence>
<dbReference type="PANTHER" id="PTHR31727:SF6">
    <property type="entry name" value="OLEOYL-ACYL CARRIER PROTEIN THIOESTERASE 1, CHLOROPLASTIC"/>
    <property type="match status" value="1"/>
</dbReference>
<evidence type="ECO:0000259" key="8">
    <source>
        <dbReference type="Pfam" id="PF01643"/>
    </source>
</evidence>
<protein>
    <submittedName>
        <fullName evidence="10">Acyl-ACP thioesterase</fullName>
    </submittedName>
</protein>
<keyword evidence="5" id="KW-0809">Transit peptide</keyword>
<organism evidence="10 11">
    <name type="scientific">Hathewaya proteolytica DSM 3090</name>
    <dbReference type="NCBI Taxonomy" id="1121331"/>
    <lineage>
        <taxon>Bacteria</taxon>
        <taxon>Bacillati</taxon>
        <taxon>Bacillota</taxon>
        <taxon>Clostridia</taxon>
        <taxon>Eubacteriales</taxon>
        <taxon>Clostridiaceae</taxon>
        <taxon>Hathewaya</taxon>
    </lineage>
</organism>
<dbReference type="InterPro" id="IPR045023">
    <property type="entry name" value="FATA/B"/>
</dbReference>
<evidence type="ECO:0000256" key="1">
    <source>
        <dbReference type="ARBA" id="ARBA00006500"/>
    </source>
</evidence>
<evidence type="ECO:0000313" key="11">
    <source>
        <dbReference type="Proteomes" id="UP000183952"/>
    </source>
</evidence>
<reference evidence="10 11" key="1">
    <citation type="submission" date="2016-11" db="EMBL/GenBank/DDBJ databases">
        <authorList>
            <person name="Jaros S."/>
            <person name="Januszkiewicz K."/>
            <person name="Wedrychowicz H."/>
        </authorList>
    </citation>
    <scope>NUCLEOTIDE SEQUENCE [LARGE SCALE GENOMIC DNA]</scope>
    <source>
        <strain evidence="10 11">DSM 3090</strain>
    </source>
</reference>
<keyword evidence="3" id="KW-0378">Hydrolase</keyword>
<keyword evidence="4" id="KW-0276">Fatty acid metabolism</keyword>
<gene>
    <name evidence="10" type="ORF">SAMN02745248_02212</name>
</gene>
<name>A0A1M6R5Y7_9CLOT</name>
<dbReference type="InterPro" id="IPR002864">
    <property type="entry name" value="Acyl-ACP_thioesterase_NHD"/>
</dbReference>
<feature type="domain" description="Acyl-ACP thioesterase N-terminal hotdog" evidence="8">
    <location>
        <begin position="10"/>
        <end position="130"/>
    </location>
</feature>
<dbReference type="GO" id="GO:0000036">
    <property type="term" value="F:acyl carrier activity"/>
    <property type="evidence" value="ECO:0007669"/>
    <property type="project" value="TreeGrafter"/>
</dbReference>
<sequence length="249" mass="28745">MRAFKTWYEGNVFCKEKAVEFSNCDMFERISLGEVMKTLTEAGGEDYTEKGMSHAFLVEHGYVFLLSRVTVRFHKIPKAEDIITLKTWEGRVKGPQVFRDFEIFSEQGQKIISAETAWLIVEPKTHKIIRPVNFTLRKFPESKVTVDSMECVKIPIPEFLAELGHRKIVFSDLDGNGHVNNSKYASIAMDHLPQDVQNMDIKDFCINFASEVKLGEVLQLYGARNEEKQMFTVVGKQKERICFSCEFYF</sequence>
<dbReference type="InterPro" id="IPR049427">
    <property type="entry name" value="Acyl-ACP_TE_C"/>
</dbReference>
<dbReference type="EMBL" id="FRAD01000020">
    <property type="protein sequence ID" value="SHK27862.1"/>
    <property type="molecule type" value="Genomic_DNA"/>
</dbReference>
<keyword evidence="6" id="KW-0443">Lipid metabolism</keyword>
<comment type="similarity">
    <text evidence="1">Belongs to the acyl-ACP thioesterase family.</text>
</comment>
<dbReference type="AlphaFoldDB" id="A0A1M6R5Y7"/>
<evidence type="ECO:0000256" key="5">
    <source>
        <dbReference type="ARBA" id="ARBA00022946"/>
    </source>
</evidence>
<proteinExistence type="inferred from homology"/>
<feature type="domain" description="Acyl-ACP thioesterase-like C-terminal" evidence="9">
    <location>
        <begin position="169"/>
        <end position="229"/>
    </location>
</feature>
<evidence type="ECO:0000256" key="4">
    <source>
        <dbReference type="ARBA" id="ARBA00022832"/>
    </source>
</evidence>